<feature type="transmembrane region" description="Helical" evidence="1">
    <location>
        <begin position="242"/>
        <end position="264"/>
    </location>
</feature>
<gene>
    <name evidence="2" type="ORF">L687_00295</name>
</gene>
<name>T5KP69_MICMQ</name>
<evidence type="ECO:0000313" key="3">
    <source>
        <dbReference type="Proteomes" id="UP000016033"/>
    </source>
</evidence>
<organism evidence="2 3">
    <name type="scientific">Microbacterium maritypicum MF109</name>
    <dbReference type="NCBI Taxonomy" id="1333857"/>
    <lineage>
        <taxon>Bacteria</taxon>
        <taxon>Bacillati</taxon>
        <taxon>Actinomycetota</taxon>
        <taxon>Actinomycetes</taxon>
        <taxon>Micrococcales</taxon>
        <taxon>Microbacteriaceae</taxon>
        <taxon>Microbacterium</taxon>
    </lineage>
</organism>
<dbReference type="EMBL" id="ATAO01000112">
    <property type="protein sequence ID" value="EQM81834.1"/>
    <property type="molecule type" value="Genomic_DNA"/>
</dbReference>
<keyword evidence="1" id="KW-1133">Transmembrane helix</keyword>
<feature type="transmembrane region" description="Helical" evidence="1">
    <location>
        <begin position="89"/>
        <end position="107"/>
    </location>
</feature>
<protein>
    <submittedName>
        <fullName evidence="2">Uncharacterized protein</fullName>
    </submittedName>
</protein>
<keyword evidence="1" id="KW-0472">Membrane</keyword>
<feature type="transmembrane region" description="Helical" evidence="1">
    <location>
        <begin position="119"/>
        <end position="145"/>
    </location>
</feature>
<feature type="transmembrane region" description="Helical" evidence="1">
    <location>
        <begin position="175"/>
        <end position="192"/>
    </location>
</feature>
<accession>T5KP69</accession>
<evidence type="ECO:0000313" key="2">
    <source>
        <dbReference type="EMBL" id="EQM81834.1"/>
    </source>
</evidence>
<reference evidence="2 3" key="1">
    <citation type="journal article" date="2013" name="Genome Announc.">
        <title>Whole-genome sequences of five oyster-associated bacteria show potential for crude oil hydrocarbon degradation.</title>
        <authorList>
            <person name="Chauhan A."/>
            <person name="Green S."/>
            <person name="Pathak A."/>
            <person name="Thomas J."/>
            <person name="Venkatramanan R."/>
        </authorList>
    </citation>
    <scope>NUCLEOTIDE SEQUENCE [LARGE SCALE GENOMIC DNA]</scope>
    <source>
        <strain evidence="2 3">MF109</strain>
    </source>
</reference>
<feature type="transmembrane region" description="Helical" evidence="1">
    <location>
        <begin position="212"/>
        <end position="235"/>
    </location>
</feature>
<dbReference type="AlphaFoldDB" id="T5KP69"/>
<dbReference type="RefSeq" id="WP_021198988.1">
    <property type="nucleotide sequence ID" value="NZ_ATAO01000112.1"/>
</dbReference>
<comment type="caution">
    <text evidence="2">The sequence shown here is derived from an EMBL/GenBank/DDBJ whole genome shotgun (WGS) entry which is preliminary data.</text>
</comment>
<dbReference type="NCBIfam" id="NF038403">
    <property type="entry name" value="perm_prefix_1"/>
    <property type="match status" value="1"/>
</dbReference>
<dbReference type="InterPro" id="IPR047928">
    <property type="entry name" value="Perm_prefix_1"/>
</dbReference>
<feature type="transmembrane region" description="Helical" evidence="1">
    <location>
        <begin position="298"/>
        <end position="319"/>
    </location>
</feature>
<dbReference type="Proteomes" id="UP000016033">
    <property type="component" value="Unassembled WGS sequence"/>
</dbReference>
<sequence>MTTTFTLTERYISATIRSLRPDAQADVRAELEASIADAIEARVEQGEAPESAERAVLTELGDPGILAAGYADRPLYLIGPRFYLTWWRLLKLLLMIVPVCVLGGVALGQTISNAPVGEIISTSILATGGAILHICFWTTLVFVILERSNSTTAIEKWDLDQLPEPTEKGVGRSELIASLVFLGIAIGALLWDRFRGFVHVDGGALPILNPQLWPWGIGVLLLLIVAEAVFAVVLYRRGRWSTGLAVVNTVLAVAFLAWVLVLLLTGDLVNPEFLAQITAAGGEEFASGQAESADEGGVFRILAVLLGFGIAVGVGWDIVDGWMKTWRARRGREE</sequence>
<keyword evidence="1" id="KW-0812">Transmembrane</keyword>
<evidence type="ECO:0000256" key="1">
    <source>
        <dbReference type="SAM" id="Phobius"/>
    </source>
</evidence>
<proteinExistence type="predicted"/>
<dbReference type="PATRIC" id="fig|1333857.3.peg.1018"/>